<dbReference type="NCBIfam" id="NF011963">
    <property type="entry name" value="PRK15434.1"/>
    <property type="match status" value="1"/>
</dbReference>
<feature type="domain" description="Nudix hydrolase" evidence="5">
    <location>
        <begin position="13"/>
        <end position="155"/>
    </location>
</feature>
<dbReference type="PIRSF" id="PIRSF037599">
    <property type="entry name" value="GDPMH"/>
    <property type="match status" value="1"/>
</dbReference>
<dbReference type="PROSITE" id="PS51462">
    <property type="entry name" value="NUDIX"/>
    <property type="match status" value="1"/>
</dbReference>
<keyword evidence="4" id="KW-0460">Magnesium</keyword>
<evidence type="ECO:0000259" key="5">
    <source>
        <dbReference type="PROSITE" id="PS51462"/>
    </source>
</evidence>
<keyword evidence="2" id="KW-0479">Metal-binding</keyword>
<accession>A0ABY9TS81</accession>
<keyword evidence="7" id="KW-1185">Reference proteome</keyword>
<gene>
    <name evidence="6" type="ORF">RGQ13_13715</name>
</gene>
<evidence type="ECO:0000256" key="3">
    <source>
        <dbReference type="ARBA" id="ARBA00022801"/>
    </source>
</evidence>
<organism evidence="6 7">
    <name type="scientific">Thalassotalea psychrophila</name>
    <dbReference type="NCBI Taxonomy" id="3065647"/>
    <lineage>
        <taxon>Bacteria</taxon>
        <taxon>Pseudomonadati</taxon>
        <taxon>Pseudomonadota</taxon>
        <taxon>Gammaproteobacteria</taxon>
        <taxon>Alteromonadales</taxon>
        <taxon>Colwelliaceae</taxon>
        <taxon>Thalassotalea</taxon>
    </lineage>
</organism>
<reference evidence="7" key="1">
    <citation type="submission" date="2023-09" db="EMBL/GenBank/DDBJ databases">
        <authorList>
            <person name="Li S."/>
            <person name="Li X."/>
            <person name="Zhang C."/>
            <person name="Zhao Z."/>
        </authorList>
    </citation>
    <scope>NUCLEOTIDE SEQUENCE [LARGE SCALE GENOMIC DNA]</scope>
    <source>
        <strain evidence="7">SQ149</strain>
    </source>
</reference>
<dbReference type="EMBL" id="CP134145">
    <property type="protein sequence ID" value="WNC71173.1"/>
    <property type="molecule type" value="Genomic_DNA"/>
</dbReference>
<name>A0ABY9TS81_9GAMM</name>
<comment type="cofactor">
    <cofactor evidence="1">
        <name>Mg(2+)</name>
        <dbReference type="ChEBI" id="CHEBI:18420"/>
    </cofactor>
</comment>
<evidence type="ECO:0000256" key="4">
    <source>
        <dbReference type="ARBA" id="ARBA00022842"/>
    </source>
</evidence>
<evidence type="ECO:0000313" key="6">
    <source>
        <dbReference type="EMBL" id="WNC71173.1"/>
    </source>
</evidence>
<dbReference type="RefSeq" id="WP_348390308.1">
    <property type="nucleotide sequence ID" value="NZ_CP134145.1"/>
</dbReference>
<dbReference type="Pfam" id="PF00293">
    <property type="entry name" value="NUDIX"/>
    <property type="match status" value="1"/>
</dbReference>
<dbReference type="InterPro" id="IPR015797">
    <property type="entry name" value="NUDIX_hydrolase-like_dom_sf"/>
</dbReference>
<sequence>MFLEKETFKTVIASTPLISIDLVIRNSQGQYLLGYRNNKPAQGYWFVPGGRILKDERKDDAFTRLVLNELGVHLSIENAKFHGVYEHFYDDCVFSDDKVFCDEVSTHYIVLAYEVVLDIALDDLPDAQHSQYKWVDADEMLAASDVHVHSKWYVS</sequence>
<dbReference type="CDD" id="cd03430">
    <property type="entry name" value="NUDIX_GDPMH_NudD"/>
    <property type="match status" value="1"/>
</dbReference>
<dbReference type="Gene3D" id="3.90.79.10">
    <property type="entry name" value="Nucleoside Triphosphate Pyrophosphohydrolase"/>
    <property type="match status" value="1"/>
</dbReference>
<evidence type="ECO:0000313" key="7">
    <source>
        <dbReference type="Proteomes" id="UP001258994"/>
    </source>
</evidence>
<dbReference type="InterPro" id="IPR000086">
    <property type="entry name" value="NUDIX_hydrolase_dom"/>
</dbReference>
<dbReference type="GO" id="GO:0016787">
    <property type="term" value="F:hydrolase activity"/>
    <property type="evidence" value="ECO:0007669"/>
    <property type="project" value="UniProtKB-KW"/>
</dbReference>
<dbReference type="PANTHER" id="PTHR43046:SF12">
    <property type="entry name" value="GDP-MANNOSE MANNOSYL HYDROLASE"/>
    <property type="match status" value="1"/>
</dbReference>
<dbReference type="SUPFAM" id="SSF55811">
    <property type="entry name" value="Nudix"/>
    <property type="match status" value="1"/>
</dbReference>
<proteinExistence type="predicted"/>
<dbReference type="Proteomes" id="UP001258994">
    <property type="component" value="Chromosome"/>
</dbReference>
<evidence type="ECO:0000256" key="2">
    <source>
        <dbReference type="ARBA" id="ARBA00022723"/>
    </source>
</evidence>
<dbReference type="PANTHER" id="PTHR43046">
    <property type="entry name" value="GDP-MANNOSE MANNOSYL HYDROLASE"/>
    <property type="match status" value="1"/>
</dbReference>
<keyword evidence="3 6" id="KW-0378">Hydrolase</keyword>
<dbReference type="InterPro" id="IPR033715">
    <property type="entry name" value="GDPMH"/>
</dbReference>
<evidence type="ECO:0000256" key="1">
    <source>
        <dbReference type="ARBA" id="ARBA00001946"/>
    </source>
</evidence>
<protein>
    <submittedName>
        <fullName evidence="6">GDP-mannose mannosyl hydrolase</fullName>
    </submittedName>
</protein>